<evidence type="ECO:0000313" key="10">
    <source>
        <dbReference type="EMBL" id="MFC5526014.1"/>
    </source>
</evidence>
<keyword evidence="2" id="KW-0813">Transport</keyword>
<keyword evidence="5" id="KW-0249">Electron transport</keyword>
<dbReference type="Gene3D" id="1.10.760.10">
    <property type="entry name" value="Cytochrome c-like domain"/>
    <property type="match status" value="1"/>
</dbReference>
<dbReference type="RefSeq" id="WP_377319564.1">
    <property type="nucleotide sequence ID" value="NZ_JBHSNF010000002.1"/>
</dbReference>
<dbReference type="Proteomes" id="UP001596114">
    <property type="component" value="Unassembled WGS sequence"/>
</dbReference>
<sequence length="139" mass="14399">MKRLLLAAGLLPGLLPAAGAGLSGLGQMPMPMHGRMGGMMHASDATPTGTPAALDRLGCMNCHQQHEGLVGPAFAWVSWRYRDQPDARTMLAAFIEHGGQGPWSGVMPDLNVPPADADAIAAWILSLPPETPPRSAGGG</sequence>
<dbReference type="SUPFAM" id="SSF46626">
    <property type="entry name" value="Cytochrome c"/>
    <property type="match status" value="1"/>
</dbReference>
<gene>
    <name evidence="10" type="ORF">ACFPPA_09690</name>
</gene>
<dbReference type="PRINTS" id="PR00606">
    <property type="entry name" value="CYTCHROMECID"/>
</dbReference>
<keyword evidence="4 8" id="KW-0479">Metal-binding</keyword>
<evidence type="ECO:0000313" key="11">
    <source>
        <dbReference type="Proteomes" id="UP001596114"/>
    </source>
</evidence>
<feature type="domain" description="Cytochrome c" evidence="9">
    <location>
        <begin position="44"/>
        <end position="128"/>
    </location>
</feature>
<evidence type="ECO:0000256" key="8">
    <source>
        <dbReference type="PROSITE-ProRule" id="PRU00433"/>
    </source>
</evidence>
<dbReference type="PROSITE" id="PS51007">
    <property type="entry name" value="CYTC"/>
    <property type="match status" value="1"/>
</dbReference>
<evidence type="ECO:0000256" key="1">
    <source>
        <dbReference type="ARBA" id="ARBA00021020"/>
    </source>
</evidence>
<evidence type="ECO:0000256" key="7">
    <source>
        <dbReference type="ARBA" id="ARBA00031244"/>
    </source>
</evidence>
<dbReference type="InterPro" id="IPR036909">
    <property type="entry name" value="Cyt_c-like_dom_sf"/>
</dbReference>
<organism evidence="10 11">
    <name type="scientific">Rhodanobacter ginsengisoli</name>
    <dbReference type="NCBI Taxonomy" id="418646"/>
    <lineage>
        <taxon>Bacteria</taxon>
        <taxon>Pseudomonadati</taxon>
        <taxon>Pseudomonadota</taxon>
        <taxon>Gammaproteobacteria</taxon>
        <taxon>Lysobacterales</taxon>
        <taxon>Rhodanobacteraceae</taxon>
        <taxon>Rhodanobacter</taxon>
    </lineage>
</organism>
<keyword evidence="3 8" id="KW-0349">Heme</keyword>
<dbReference type="Pfam" id="PF00034">
    <property type="entry name" value="Cytochrom_C"/>
    <property type="match status" value="1"/>
</dbReference>
<evidence type="ECO:0000256" key="4">
    <source>
        <dbReference type="ARBA" id="ARBA00022723"/>
    </source>
</evidence>
<proteinExistence type="predicted"/>
<dbReference type="InterPro" id="IPR009056">
    <property type="entry name" value="Cyt_c-like_dom"/>
</dbReference>
<evidence type="ECO:0000256" key="5">
    <source>
        <dbReference type="ARBA" id="ARBA00022982"/>
    </source>
</evidence>
<evidence type="ECO:0000256" key="2">
    <source>
        <dbReference type="ARBA" id="ARBA00022448"/>
    </source>
</evidence>
<keyword evidence="6 8" id="KW-0408">Iron</keyword>
<keyword evidence="11" id="KW-1185">Reference proteome</keyword>
<evidence type="ECO:0000256" key="6">
    <source>
        <dbReference type="ARBA" id="ARBA00023004"/>
    </source>
</evidence>
<comment type="caution">
    <text evidence="10">The sequence shown here is derived from an EMBL/GenBank/DDBJ whole genome shotgun (WGS) entry which is preliminary data.</text>
</comment>
<dbReference type="InterPro" id="IPR002324">
    <property type="entry name" value="Cyt_c_ID"/>
</dbReference>
<reference evidence="11" key="1">
    <citation type="journal article" date="2019" name="Int. J. Syst. Evol. Microbiol.">
        <title>The Global Catalogue of Microorganisms (GCM) 10K type strain sequencing project: providing services to taxonomists for standard genome sequencing and annotation.</title>
        <authorList>
            <consortium name="The Broad Institute Genomics Platform"/>
            <consortium name="The Broad Institute Genome Sequencing Center for Infectious Disease"/>
            <person name="Wu L."/>
            <person name="Ma J."/>
        </authorList>
    </citation>
    <scope>NUCLEOTIDE SEQUENCE [LARGE SCALE GENOMIC DNA]</scope>
    <source>
        <strain evidence="11">CGMCC 1.16619</strain>
    </source>
</reference>
<dbReference type="EMBL" id="JBHSNF010000002">
    <property type="protein sequence ID" value="MFC5526014.1"/>
    <property type="molecule type" value="Genomic_DNA"/>
</dbReference>
<protein>
    <recommendedName>
        <fullName evidence="1">Cytochrome c-551</fullName>
    </recommendedName>
    <alternativeName>
        <fullName evidence="7">Cytochrome c551</fullName>
    </alternativeName>
</protein>
<evidence type="ECO:0000256" key="3">
    <source>
        <dbReference type="ARBA" id="ARBA00022617"/>
    </source>
</evidence>
<evidence type="ECO:0000259" key="9">
    <source>
        <dbReference type="PROSITE" id="PS51007"/>
    </source>
</evidence>
<accession>A0ABW0QTA5</accession>
<name>A0ABW0QTA5_9GAMM</name>